<dbReference type="EMBL" id="MDYQ01000106">
    <property type="protein sequence ID" value="PRP82321.1"/>
    <property type="molecule type" value="Genomic_DNA"/>
</dbReference>
<proteinExistence type="predicted"/>
<reference evidence="1 2" key="1">
    <citation type="journal article" date="2018" name="Genome Biol. Evol.">
        <title>Multiple Roots of Fruiting Body Formation in Amoebozoa.</title>
        <authorList>
            <person name="Hillmann F."/>
            <person name="Forbes G."/>
            <person name="Novohradska S."/>
            <person name="Ferling I."/>
            <person name="Riege K."/>
            <person name="Groth M."/>
            <person name="Westermann M."/>
            <person name="Marz M."/>
            <person name="Spaller T."/>
            <person name="Winckler T."/>
            <person name="Schaap P."/>
            <person name="Glockner G."/>
        </authorList>
    </citation>
    <scope>NUCLEOTIDE SEQUENCE [LARGE SCALE GENOMIC DNA]</scope>
    <source>
        <strain evidence="1 2">Jena</strain>
    </source>
</reference>
<protein>
    <submittedName>
        <fullName evidence="1">Uncharacterized protein</fullName>
    </submittedName>
</protein>
<dbReference type="Proteomes" id="UP000241769">
    <property type="component" value="Unassembled WGS sequence"/>
</dbReference>
<keyword evidence="2" id="KW-1185">Reference proteome</keyword>
<evidence type="ECO:0000313" key="2">
    <source>
        <dbReference type="Proteomes" id="UP000241769"/>
    </source>
</evidence>
<name>A0A2P6NEG6_9EUKA</name>
<dbReference type="InParanoid" id="A0A2P6NEG6"/>
<organism evidence="1 2">
    <name type="scientific">Planoprotostelium fungivorum</name>
    <dbReference type="NCBI Taxonomy" id="1890364"/>
    <lineage>
        <taxon>Eukaryota</taxon>
        <taxon>Amoebozoa</taxon>
        <taxon>Evosea</taxon>
        <taxon>Variosea</taxon>
        <taxon>Cavosteliida</taxon>
        <taxon>Cavosteliaceae</taxon>
        <taxon>Planoprotostelium</taxon>
    </lineage>
</organism>
<evidence type="ECO:0000313" key="1">
    <source>
        <dbReference type="EMBL" id="PRP82321.1"/>
    </source>
</evidence>
<gene>
    <name evidence="1" type="ORF">PROFUN_10393</name>
</gene>
<feature type="non-terminal residue" evidence="1">
    <location>
        <position position="1"/>
    </location>
</feature>
<sequence>NNADVRCLLSTYIESAIAVQQVRQDSILLHITLWNNVRELFQA</sequence>
<comment type="caution">
    <text evidence="1">The sequence shown here is derived from an EMBL/GenBank/DDBJ whole genome shotgun (WGS) entry which is preliminary data.</text>
</comment>
<dbReference type="AlphaFoldDB" id="A0A2P6NEG6"/>
<accession>A0A2P6NEG6</accession>